<evidence type="ECO:0000313" key="3">
    <source>
        <dbReference type="Proteomes" id="UP001314263"/>
    </source>
</evidence>
<evidence type="ECO:0000256" key="1">
    <source>
        <dbReference type="SAM" id="Phobius"/>
    </source>
</evidence>
<dbReference type="Proteomes" id="UP001314263">
    <property type="component" value="Unassembled WGS sequence"/>
</dbReference>
<protein>
    <recommendedName>
        <fullName evidence="4">CASP-like protein</fullName>
    </recommendedName>
</protein>
<keyword evidence="3" id="KW-1185">Reference proteome</keyword>
<evidence type="ECO:0008006" key="4">
    <source>
        <dbReference type="Google" id="ProtNLM"/>
    </source>
</evidence>
<dbReference type="AlphaFoldDB" id="A0AAV1IGN9"/>
<comment type="caution">
    <text evidence="2">The sequence shown here is derived from an EMBL/GenBank/DDBJ whole genome shotgun (WGS) entry which is preliminary data.</text>
</comment>
<keyword evidence="1" id="KW-0812">Transmembrane</keyword>
<reference evidence="2 3" key="1">
    <citation type="submission" date="2023-10" db="EMBL/GenBank/DDBJ databases">
        <authorList>
            <person name="Maclean D."/>
            <person name="Macfadyen A."/>
        </authorList>
    </citation>
    <scope>NUCLEOTIDE SEQUENCE [LARGE SCALE GENOMIC DNA]</scope>
</reference>
<keyword evidence="1" id="KW-1133">Transmembrane helix</keyword>
<accession>A0AAV1IGN9</accession>
<name>A0AAV1IGN9_9CHLO</name>
<proteinExistence type="predicted"/>
<feature type="transmembrane region" description="Helical" evidence="1">
    <location>
        <begin position="27"/>
        <end position="51"/>
    </location>
</feature>
<dbReference type="EMBL" id="CAUYUE010000014">
    <property type="protein sequence ID" value="CAK0786496.1"/>
    <property type="molecule type" value="Genomic_DNA"/>
</dbReference>
<organism evidence="2 3">
    <name type="scientific">Coccomyxa viridis</name>
    <dbReference type="NCBI Taxonomy" id="1274662"/>
    <lineage>
        <taxon>Eukaryota</taxon>
        <taxon>Viridiplantae</taxon>
        <taxon>Chlorophyta</taxon>
        <taxon>core chlorophytes</taxon>
        <taxon>Trebouxiophyceae</taxon>
        <taxon>Trebouxiophyceae incertae sedis</taxon>
        <taxon>Coccomyxaceae</taxon>
        <taxon>Coccomyxa</taxon>
    </lineage>
</organism>
<keyword evidence="1" id="KW-0472">Membrane</keyword>
<sequence length="108" mass="11638">MKKSAKADFVLCHADRDMMKLRQEEHVVLPAAVLIEVLVAAALCMIGSLGLAGDLKPIYATANQEGVDMDVFRPDFMAFNHRGYALPLAVDSISGSSGSSSLKKNKDQ</sequence>
<evidence type="ECO:0000313" key="2">
    <source>
        <dbReference type="EMBL" id="CAK0786496.1"/>
    </source>
</evidence>
<gene>
    <name evidence="2" type="ORF">CVIRNUC_009709</name>
</gene>